<dbReference type="eggNOG" id="COG0799">
    <property type="taxonomic scope" value="Bacteria"/>
</dbReference>
<keyword evidence="2" id="KW-0810">Translation regulation</keyword>
<comment type="subcellular location">
    <subcellularLocation>
        <location evidence="2">Cytoplasm</location>
    </subcellularLocation>
</comment>
<evidence type="ECO:0000313" key="4">
    <source>
        <dbReference type="Proteomes" id="UP000001021"/>
    </source>
</evidence>
<dbReference type="GO" id="GO:0042256">
    <property type="term" value="P:cytosolic ribosome assembly"/>
    <property type="evidence" value="ECO:0007669"/>
    <property type="project" value="UniProtKB-UniRule"/>
</dbReference>
<dbReference type="GO" id="GO:0090071">
    <property type="term" value="P:negative regulation of ribosome biogenesis"/>
    <property type="evidence" value="ECO:0007669"/>
    <property type="project" value="UniProtKB-UniRule"/>
</dbReference>
<dbReference type="KEGG" id="eru:Erum6550"/>
<dbReference type="Proteomes" id="UP000001021">
    <property type="component" value="Chromosome"/>
</dbReference>
<dbReference type="SUPFAM" id="SSF81301">
    <property type="entry name" value="Nucleotidyltransferase"/>
    <property type="match status" value="1"/>
</dbReference>
<evidence type="ECO:0000256" key="2">
    <source>
        <dbReference type="HAMAP-Rule" id="MF_01477"/>
    </source>
</evidence>
<protein>
    <recommendedName>
        <fullName evidence="2">Ribosomal silencing factor RsfS</fullName>
    </recommendedName>
</protein>
<dbReference type="EMBL" id="CR925678">
    <property type="protein sequence ID" value="CAI27181.1"/>
    <property type="molecule type" value="Genomic_DNA"/>
</dbReference>
<evidence type="ECO:0000313" key="3">
    <source>
        <dbReference type="EMBL" id="CAI27181.1"/>
    </source>
</evidence>
<name>A0A0H3M1M9_EHRRW</name>
<proteinExistence type="inferred from homology"/>
<dbReference type="GO" id="GO:0005737">
    <property type="term" value="C:cytoplasm"/>
    <property type="evidence" value="ECO:0007669"/>
    <property type="project" value="UniProtKB-SubCell"/>
</dbReference>
<dbReference type="InterPro" id="IPR004394">
    <property type="entry name" value="Iojap/RsfS/C7orf30"/>
</dbReference>
<dbReference type="Gene3D" id="3.30.460.10">
    <property type="entry name" value="Beta Polymerase, domain 2"/>
    <property type="match status" value="1"/>
</dbReference>
<dbReference type="KEGG" id="erw:ERWE_CDS_06870"/>
<dbReference type="AlphaFoldDB" id="A0A0H3M1M9"/>
<gene>
    <name evidence="2" type="primary">rsfS</name>
    <name evidence="3" type="ordered locus">ERWE_CDS_06870</name>
</gene>
<dbReference type="GO" id="GO:0017148">
    <property type="term" value="P:negative regulation of translation"/>
    <property type="evidence" value="ECO:0007669"/>
    <property type="project" value="UniProtKB-UniRule"/>
</dbReference>
<evidence type="ECO:0000256" key="1">
    <source>
        <dbReference type="ARBA" id="ARBA00010574"/>
    </source>
</evidence>
<keyword evidence="2" id="KW-0678">Repressor</keyword>
<comment type="subunit">
    <text evidence="2">Interacts with ribosomal protein uL14 (rplN).</text>
</comment>
<dbReference type="PANTHER" id="PTHR21043">
    <property type="entry name" value="IOJAP SUPERFAMILY ORTHOLOG"/>
    <property type="match status" value="1"/>
</dbReference>
<dbReference type="HAMAP" id="MF_01477">
    <property type="entry name" value="Iojap_RsfS"/>
    <property type="match status" value="1"/>
</dbReference>
<comment type="function">
    <text evidence="2">Functions as a ribosomal silencing factor. Interacts with ribosomal protein uL14 (rplN), blocking formation of intersubunit bridge B8. Prevents association of the 30S and 50S ribosomal subunits and the formation of functional ribosomes, thus repressing translation.</text>
</comment>
<dbReference type="GO" id="GO:0043023">
    <property type="term" value="F:ribosomal large subunit binding"/>
    <property type="evidence" value="ECO:0007669"/>
    <property type="project" value="TreeGrafter"/>
</dbReference>
<accession>A0A0H3M1M9</accession>
<dbReference type="GeneID" id="33057927"/>
<keyword evidence="4" id="KW-1185">Reference proteome</keyword>
<sequence length="121" mass="13803">MNPKESNIVFSSEEDLKDLVISILDQHKATNIVTINIGNISNLAKYLIIVSGQSNYHVKSLAEKVRKAIKPYEKVSIEGLKEGNWVIASFHNILVHIFRPEVREYYQLESLWHGQVLGQKS</sequence>
<organism evidence="3 4">
    <name type="scientific">Ehrlichia ruminantium (strain Welgevonden)</name>
    <dbReference type="NCBI Taxonomy" id="254945"/>
    <lineage>
        <taxon>Bacteria</taxon>
        <taxon>Pseudomonadati</taxon>
        <taxon>Pseudomonadota</taxon>
        <taxon>Alphaproteobacteria</taxon>
        <taxon>Rickettsiales</taxon>
        <taxon>Anaplasmataceae</taxon>
        <taxon>Ehrlichia</taxon>
    </lineage>
</organism>
<dbReference type="RefSeq" id="WP_011155335.1">
    <property type="nucleotide sequence ID" value="NC_005295.2"/>
</dbReference>
<keyword evidence="2" id="KW-0963">Cytoplasm</keyword>
<dbReference type="NCBIfam" id="TIGR00090">
    <property type="entry name" value="rsfS_iojap_ybeB"/>
    <property type="match status" value="1"/>
</dbReference>
<dbReference type="InterPro" id="IPR043519">
    <property type="entry name" value="NT_sf"/>
</dbReference>
<comment type="similarity">
    <text evidence="1 2">Belongs to the Iojap/RsfS family.</text>
</comment>
<dbReference type="HOGENOM" id="CLU_092688_6_1_5"/>
<dbReference type="Pfam" id="PF02410">
    <property type="entry name" value="RsfS"/>
    <property type="match status" value="1"/>
</dbReference>
<reference evidence="3 4" key="1">
    <citation type="journal article" date="2006" name="J. Bacteriol.">
        <title>Comparative genomic analysis of three strains of Ehrlichia ruminantium reveals an active process of genome size plasticity.</title>
        <authorList>
            <person name="Frutos R."/>
            <person name="Viari A."/>
            <person name="Ferraz C."/>
            <person name="Morgat A."/>
            <person name="Eychenie S."/>
            <person name="Kandassami Y."/>
            <person name="Chantal I."/>
            <person name="Bensaid A."/>
            <person name="Coissac E."/>
            <person name="Vachiery N."/>
            <person name="Demaille J."/>
            <person name="Martinez D."/>
        </authorList>
    </citation>
    <scope>NUCLEOTIDE SEQUENCE [LARGE SCALE GENOMIC DNA]</scope>
    <source>
        <strain evidence="3 4">Welgevonden</strain>
    </source>
</reference>
<dbReference type="PANTHER" id="PTHR21043:SF0">
    <property type="entry name" value="MITOCHONDRIAL ASSEMBLY OF RIBOSOMAL LARGE SUBUNIT PROTEIN 1"/>
    <property type="match status" value="1"/>
</dbReference>